<sequence>MTISASAYGSLVLTIVLAYLVDRLTTALWNHHQPRTGDLPMPTGYLAPRRRWPGAPTRPPTFTQDQLRDRRRAAHLVAYDGRFDLAVEIERVLAPVVTDLATEPTPGAYLADVETVADAVHALVTSVAGTVTTRESRRKLDGLAPADRARARDALMGLSKPDAPTITRADVIAGTWPSPLVDLARPLAGPLADALGAVARTADGEPSALSIALVAGLRDLDRAVIALSRRITRARTYREMNPAPAPRPSEADEHRNTLQQLGIQA</sequence>
<dbReference type="eggNOG" id="ENOG5031W83">
    <property type="taxonomic scope" value="Bacteria"/>
</dbReference>
<evidence type="ECO:0000313" key="3">
    <source>
        <dbReference type="Proteomes" id="UP000009154"/>
    </source>
</evidence>
<dbReference type="STRING" id="1112204.GPOL_c32000"/>
<accession>H6MX97</accession>
<dbReference type="EMBL" id="CP003119">
    <property type="protein sequence ID" value="AFA74215.1"/>
    <property type="molecule type" value="Genomic_DNA"/>
</dbReference>
<dbReference type="AlphaFoldDB" id="H6MX97"/>
<organism evidence="2 3">
    <name type="scientific">Gordonia polyisoprenivorans (strain DSM 44266 / VH2)</name>
    <dbReference type="NCBI Taxonomy" id="1112204"/>
    <lineage>
        <taxon>Bacteria</taxon>
        <taxon>Bacillati</taxon>
        <taxon>Actinomycetota</taxon>
        <taxon>Actinomycetes</taxon>
        <taxon>Mycobacteriales</taxon>
        <taxon>Gordoniaceae</taxon>
        <taxon>Gordonia</taxon>
    </lineage>
</organism>
<dbReference type="RefSeq" id="WP_014360680.1">
    <property type="nucleotide sequence ID" value="NC_016906.1"/>
</dbReference>
<evidence type="ECO:0000313" key="2">
    <source>
        <dbReference type="EMBL" id="AFA74215.1"/>
    </source>
</evidence>
<dbReference type="KEGG" id="gpo:GPOL_c32000"/>
<dbReference type="HOGENOM" id="CLU_1048736_0_0_11"/>
<proteinExistence type="predicted"/>
<name>H6MX97_GORPV</name>
<feature type="region of interest" description="Disordered" evidence="1">
    <location>
        <begin position="240"/>
        <end position="265"/>
    </location>
</feature>
<dbReference type="GeneID" id="90160228"/>
<evidence type="ECO:0000256" key="1">
    <source>
        <dbReference type="SAM" id="MobiDB-lite"/>
    </source>
</evidence>
<reference evidence="2 3" key="1">
    <citation type="journal article" date="2012" name="Appl. Environ. Microbiol.">
        <title>Involvement of two latex-clearing proteins during rubber degradation and insights into the subsequent degradation pathway revealed by the genome sequence of Gordonia polyisoprenivorans strain VH2.</title>
        <authorList>
            <person name="Hiessl S."/>
            <person name="Schuldes J."/>
            <person name="Thurmer A."/>
            <person name="Halbsguth T."/>
            <person name="Broker D."/>
            <person name="Angelov A."/>
            <person name="Liebl W."/>
            <person name="Daniel R."/>
            <person name="Steinbuchel A."/>
        </authorList>
    </citation>
    <scope>NUCLEOTIDE SEQUENCE [LARGE SCALE GENOMIC DNA]</scope>
    <source>
        <strain evidence="3">DSM 44266 / VH2</strain>
    </source>
</reference>
<protein>
    <submittedName>
        <fullName evidence="2">Uncharacterized protein</fullName>
    </submittedName>
</protein>
<gene>
    <name evidence="2" type="ordered locus">GPOL_c32000</name>
</gene>
<keyword evidence="3" id="KW-1185">Reference proteome</keyword>
<dbReference type="Proteomes" id="UP000009154">
    <property type="component" value="Chromosome"/>
</dbReference>